<reference evidence="1 2" key="1">
    <citation type="submission" date="2020-07" db="EMBL/GenBank/DDBJ databases">
        <title>Sequencing the genomes of 1000 actinobacteria strains.</title>
        <authorList>
            <person name="Klenk H.-P."/>
        </authorList>
    </citation>
    <scope>NUCLEOTIDE SEQUENCE [LARGE SCALE GENOMIC DNA]</scope>
    <source>
        <strain evidence="1 2">CXB654</strain>
    </source>
</reference>
<name>A0A852TTN2_9ACTN</name>
<comment type="caution">
    <text evidence="1">The sequence shown here is derived from an EMBL/GenBank/DDBJ whole genome shotgun (WGS) entry which is preliminary data.</text>
</comment>
<sequence>MRDTNDEVPRYSDTPGRLARHYNNGWTISDLMWATGLTYPQIRAKLDAAGVRLRSPTQAVNIYAQRQALFDEQEPS</sequence>
<dbReference type="Proteomes" id="UP000589036">
    <property type="component" value="Unassembled WGS sequence"/>
</dbReference>
<dbReference type="EMBL" id="JACCCC010000001">
    <property type="protein sequence ID" value="NYE45300.1"/>
    <property type="molecule type" value="Genomic_DNA"/>
</dbReference>
<protein>
    <submittedName>
        <fullName evidence="1">Uncharacterized protein</fullName>
    </submittedName>
</protein>
<proteinExistence type="predicted"/>
<gene>
    <name evidence="1" type="ORF">HDA32_000420</name>
</gene>
<evidence type="ECO:0000313" key="1">
    <source>
        <dbReference type="EMBL" id="NYE45300.1"/>
    </source>
</evidence>
<accession>A0A852TTN2</accession>
<dbReference type="AlphaFoldDB" id="A0A852TTN2"/>
<keyword evidence="2" id="KW-1185">Reference proteome</keyword>
<dbReference type="RefSeq" id="WP_179641546.1">
    <property type="nucleotide sequence ID" value="NZ_BAAAYY010000021.1"/>
</dbReference>
<organism evidence="1 2">
    <name type="scientific">Spinactinospora alkalitolerans</name>
    <dbReference type="NCBI Taxonomy" id="687207"/>
    <lineage>
        <taxon>Bacteria</taxon>
        <taxon>Bacillati</taxon>
        <taxon>Actinomycetota</taxon>
        <taxon>Actinomycetes</taxon>
        <taxon>Streptosporangiales</taxon>
        <taxon>Nocardiopsidaceae</taxon>
        <taxon>Spinactinospora</taxon>
    </lineage>
</organism>
<evidence type="ECO:0000313" key="2">
    <source>
        <dbReference type="Proteomes" id="UP000589036"/>
    </source>
</evidence>